<dbReference type="EMBL" id="DXCO01000037">
    <property type="protein sequence ID" value="HIY78502.1"/>
    <property type="molecule type" value="Genomic_DNA"/>
</dbReference>
<evidence type="ECO:0000313" key="1">
    <source>
        <dbReference type="EMBL" id="HIY78502.1"/>
    </source>
</evidence>
<dbReference type="Pfam" id="PF12847">
    <property type="entry name" value="Methyltransf_18"/>
    <property type="match status" value="1"/>
</dbReference>
<keyword evidence="1" id="KW-0489">Methyltransferase</keyword>
<sequence>MKFSERIEKIGSECDACDLFADIGCDHGYSTAYMLEKGLCRRAQISDISAKSLSKAEKLLKKYVDEGRVSSVCAAGMEKTDPSADFVLIAGMGGEEIVHILQAGFLPPKLLLQPMKNADKVRAFLLAAGYSVLQDYTFLCGGKFYDLIKAEKGIPSDYTQRMLAYGRDNLKAPTGDFVKKLERDIADCERWLASARTRGREALSARLADLKEVYGEVTADLCGDRCRLS</sequence>
<dbReference type="PANTHER" id="PTHR38451:SF1">
    <property type="entry name" value="TRNA (ADENINE(22)-N(1))-METHYLTRANSFERASE"/>
    <property type="match status" value="1"/>
</dbReference>
<reference evidence="1" key="1">
    <citation type="journal article" date="2021" name="PeerJ">
        <title>Extensive microbial diversity within the chicken gut microbiome revealed by metagenomics and culture.</title>
        <authorList>
            <person name="Gilroy R."/>
            <person name="Ravi A."/>
            <person name="Getino M."/>
            <person name="Pursley I."/>
            <person name="Horton D.L."/>
            <person name="Alikhan N.F."/>
            <person name="Baker D."/>
            <person name="Gharbi K."/>
            <person name="Hall N."/>
            <person name="Watson M."/>
            <person name="Adriaenssens E.M."/>
            <person name="Foster-Nyarko E."/>
            <person name="Jarju S."/>
            <person name="Secka A."/>
            <person name="Antonio M."/>
            <person name="Oren A."/>
            <person name="Chaudhuri R.R."/>
            <person name="La Ragione R."/>
            <person name="Hildebrand F."/>
            <person name="Pallen M.J."/>
        </authorList>
    </citation>
    <scope>NUCLEOTIDE SEQUENCE</scope>
    <source>
        <strain evidence="1">CHK199-9574</strain>
    </source>
</reference>
<dbReference type="PANTHER" id="PTHR38451">
    <property type="entry name" value="TRNA (ADENINE(22)-N(1))-METHYLTRANSFERASE"/>
    <property type="match status" value="1"/>
</dbReference>
<protein>
    <submittedName>
        <fullName evidence="1">Class I SAM-dependent methyltransferase</fullName>
    </submittedName>
</protein>
<dbReference type="SUPFAM" id="SSF53335">
    <property type="entry name" value="S-adenosyl-L-methionine-dependent methyltransferases"/>
    <property type="match status" value="1"/>
</dbReference>
<dbReference type="AlphaFoldDB" id="A0A9D1Z8M8"/>
<dbReference type="GO" id="GO:0008168">
    <property type="term" value="F:methyltransferase activity"/>
    <property type="evidence" value="ECO:0007669"/>
    <property type="project" value="UniProtKB-KW"/>
</dbReference>
<gene>
    <name evidence="1" type="ORF">H9728_05610</name>
</gene>
<organism evidence="1 2">
    <name type="scientific">Candidatus Borkfalkia excrementavium</name>
    <dbReference type="NCBI Taxonomy" id="2838505"/>
    <lineage>
        <taxon>Bacteria</taxon>
        <taxon>Bacillati</taxon>
        <taxon>Bacillota</taxon>
        <taxon>Clostridia</taxon>
        <taxon>Christensenellales</taxon>
        <taxon>Christensenellaceae</taxon>
        <taxon>Candidatus Borkfalkia</taxon>
    </lineage>
</organism>
<dbReference type="InterPro" id="IPR029063">
    <property type="entry name" value="SAM-dependent_MTases_sf"/>
</dbReference>
<keyword evidence="1" id="KW-0808">Transferase</keyword>
<accession>A0A9D1Z8M8</accession>
<dbReference type="Proteomes" id="UP000824135">
    <property type="component" value="Unassembled WGS sequence"/>
</dbReference>
<reference evidence="1" key="2">
    <citation type="submission" date="2021-04" db="EMBL/GenBank/DDBJ databases">
        <authorList>
            <person name="Gilroy R."/>
        </authorList>
    </citation>
    <scope>NUCLEOTIDE SEQUENCE</scope>
    <source>
        <strain evidence="1">CHK199-9574</strain>
    </source>
</reference>
<dbReference type="GO" id="GO:0032259">
    <property type="term" value="P:methylation"/>
    <property type="evidence" value="ECO:0007669"/>
    <property type="project" value="UniProtKB-KW"/>
</dbReference>
<proteinExistence type="predicted"/>
<name>A0A9D1Z8M8_9FIRM</name>
<comment type="caution">
    <text evidence="1">The sequence shown here is derived from an EMBL/GenBank/DDBJ whole genome shotgun (WGS) entry which is preliminary data.</text>
</comment>
<evidence type="ECO:0000313" key="2">
    <source>
        <dbReference type="Proteomes" id="UP000824135"/>
    </source>
</evidence>
<dbReference type="Gene3D" id="3.40.50.150">
    <property type="entry name" value="Vaccinia Virus protein VP39"/>
    <property type="match status" value="1"/>
</dbReference>